<evidence type="ECO:0000313" key="3">
    <source>
        <dbReference type="Proteomes" id="UP000466396"/>
    </source>
</evidence>
<dbReference type="EMBL" id="AP022581">
    <property type="protein sequence ID" value="BBX97973.1"/>
    <property type="molecule type" value="Genomic_DNA"/>
</dbReference>
<feature type="compositionally biased region" description="Gly residues" evidence="1">
    <location>
        <begin position="1"/>
        <end position="11"/>
    </location>
</feature>
<protein>
    <submittedName>
        <fullName evidence="2">Uncharacterized protein</fullName>
    </submittedName>
</protein>
<name>A0A1X1YBE8_9MYCO</name>
<sequence length="100" mass="10005">MGGPGEHGGVTGISSAGAIPISTNTGEPVARVAADATVADLAKAIVARGAGAIVVGADERPTAPVSQRDIDPAELRRRGPLGAHGHDQSLHGAVRHRHGR</sequence>
<accession>A0A1X1YBE8</accession>
<dbReference type="KEGG" id="mlj:MLAC_32670"/>
<dbReference type="STRING" id="169765.AWC15_18880"/>
<keyword evidence="3" id="KW-1185">Reference proteome</keyword>
<organism evidence="2 3">
    <name type="scientific">Mycobacterium lacus</name>
    <dbReference type="NCBI Taxonomy" id="169765"/>
    <lineage>
        <taxon>Bacteria</taxon>
        <taxon>Bacillati</taxon>
        <taxon>Actinomycetota</taxon>
        <taxon>Actinomycetes</taxon>
        <taxon>Mycobacteriales</taxon>
        <taxon>Mycobacteriaceae</taxon>
        <taxon>Mycobacterium</taxon>
    </lineage>
</organism>
<feature type="region of interest" description="Disordered" evidence="1">
    <location>
        <begin position="1"/>
        <end position="23"/>
    </location>
</feature>
<gene>
    <name evidence="2" type="ORF">MLAC_32670</name>
</gene>
<evidence type="ECO:0000313" key="2">
    <source>
        <dbReference type="EMBL" id="BBX97973.1"/>
    </source>
</evidence>
<evidence type="ECO:0000256" key="1">
    <source>
        <dbReference type="SAM" id="MobiDB-lite"/>
    </source>
</evidence>
<dbReference type="Proteomes" id="UP000466396">
    <property type="component" value="Chromosome"/>
</dbReference>
<reference evidence="2 3" key="1">
    <citation type="journal article" date="2019" name="Emerg. Microbes Infect.">
        <title>Comprehensive subspecies identification of 175 nontuberculous mycobacteria species based on 7547 genomic profiles.</title>
        <authorList>
            <person name="Matsumoto Y."/>
            <person name="Kinjo T."/>
            <person name="Motooka D."/>
            <person name="Nabeya D."/>
            <person name="Jung N."/>
            <person name="Uechi K."/>
            <person name="Horii T."/>
            <person name="Iida T."/>
            <person name="Fujita J."/>
            <person name="Nakamura S."/>
        </authorList>
    </citation>
    <scope>NUCLEOTIDE SEQUENCE [LARGE SCALE GENOMIC DNA]</scope>
    <source>
        <strain evidence="2 3">JCM 15657</strain>
    </source>
</reference>
<feature type="region of interest" description="Disordered" evidence="1">
    <location>
        <begin position="59"/>
        <end position="100"/>
    </location>
</feature>
<feature type="compositionally biased region" description="Basic and acidic residues" evidence="1">
    <location>
        <begin position="68"/>
        <end position="77"/>
    </location>
</feature>
<dbReference type="AlphaFoldDB" id="A0A1X1YBE8"/>
<proteinExistence type="predicted"/>